<feature type="region of interest" description="Disordered" evidence="1">
    <location>
        <begin position="76"/>
        <end position="108"/>
    </location>
</feature>
<dbReference type="Proteomes" id="UP000250140">
    <property type="component" value="Unassembled WGS sequence"/>
</dbReference>
<feature type="region of interest" description="Disordered" evidence="1">
    <location>
        <begin position="1"/>
        <end position="37"/>
    </location>
</feature>
<proteinExistence type="predicted"/>
<feature type="compositionally biased region" description="Low complexity" evidence="1">
    <location>
        <begin position="15"/>
        <end position="30"/>
    </location>
</feature>
<sequence>MGSPGSSERKRGRQSAPSAPAAPAAAAAASRSTQQHAAPRCFPILDAQRAAGVPSCLITKPTFSRSRRMGVWARRKAWEGRQREAEGVAERQRAEGRGQRAEREGISPARARPCRRATWFVRRRTGPLKSRGASFFLAAGSTTTATTATTTTTTTTSGSQRLFRQAAQRERWFVEAGMAGARRRTGHGDGLRTGAGGRRCRAVGFSVILHRSLKQLEVGLWP</sequence>
<evidence type="ECO:0000313" key="3">
    <source>
        <dbReference type="Proteomes" id="UP000250140"/>
    </source>
</evidence>
<reference evidence="2 3" key="1">
    <citation type="journal article" date="2016" name="Nat. Commun.">
        <title>Ectomycorrhizal ecology is imprinted in the genome of the dominant symbiotic fungus Cenococcum geophilum.</title>
        <authorList>
            <consortium name="DOE Joint Genome Institute"/>
            <person name="Peter M."/>
            <person name="Kohler A."/>
            <person name="Ohm R.A."/>
            <person name="Kuo A."/>
            <person name="Krutzmann J."/>
            <person name="Morin E."/>
            <person name="Arend M."/>
            <person name="Barry K.W."/>
            <person name="Binder M."/>
            <person name="Choi C."/>
            <person name="Clum A."/>
            <person name="Copeland A."/>
            <person name="Grisel N."/>
            <person name="Haridas S."/>
            <person name="Kipfer T."/>
            <person name="LaButti K."/>
            <person name="Lindquist E."/>
            <person name="Lipzen A."/>
            <person name="Maire R."/>
            <person name="Meier B."/>
            <person name="Mihaltcheva S."/>
            <person name="Molinier V."/>
            <person name="Murat C."/>
            <person name="Poggeler S."/>
            <person name="Quandt C.A."/>
            <person name="Sperisen C."/>
            <person name="Tritt A."/>
            <person name="Tisserant E."/>
            <person name="Crous P.W."/>
            <person name="Henrissat B."/>
            <person name="Nehls U."/>
            <person name="Egli S."/>
            <person name="Spatafora J.W."/>
            <person name="Grigoriev I.V."/>
            <person name="Martin F.M."/>
        </authorList>
    </citation>
    <scope>NUCLEOTIDE SEQUENCE [LARGE SCALE GENOMIC DNA]</scope>
    <source>
        <strain evidence="2 3">CBS 207.34</strain>
    </source>
</reference>
<accession>A0A8E2JMH2</accession>
<dbReference type="AlphaFoldDB" id="A0A8E2JMH2"/>
<organism evidence="2 3">
    <name type="scientific">Glonium stellatum</name>
    <dbReference type="NCBI Taxonomy" id="574774"/>
    <lineage>
        <taxon>Eukaryota</taxon>
        <taxon>Fungi</taxon>
        <taxon>Dikarya</taxon>
        <taxon>Ascomycota</taxon>
        <taxon>Pezizomycotina</taxon>
        <taxon>Dothideomycetes</taxon>
        <taxon>Pleosporomycetidae</taxon>
        <taxon>Gloniales</taxon>
        <taxon>Gloniaceae</taxon>
        <taxon>Glonium</taxon>
    </lineage>
</organism>
<keyword evidence="3" id="KW-1185">Reference proteome</keyword>
<dbReference type="EMBL" id="KV750995">
    <property type="protein sequence ID" value="OCL02164.1"/>
    <property type="molecule type" value="Genomic_DNA"/>
</dbReference>
<evidence type="ECO:0000256" key="1">
    <source>
        <dbReference type="SAM" id="MobiDB-lite"/>
    </source>
</evidence>
<feature type="compositionally biased region" description="Basic and acidic residues" evidence="1">
    <location>
        <begin position="76"/>
        <end position="105"/>
    </location>
</feature>
<protein>
    <submittedName>
        <fullName evidence="2">Uncharacterized protein</fullName>
    </submittedName>
</protein>
<gene>
    <name evidence="2" type="ORF">AOQ84DRAFT_193001</name>
</gene>
<name>A0A8E2JMH2_9PEZI</name>
<evidence type="ECO:0000313" key="2">
    <source>
        <dbReference type="EMBL" id="OCL02164.1"/>
    </source>
</evidence>